<organism evidence="1 2">
    <name type="scientific">Nostoc linckia FACHB-391</name>
    <dbReference type="NCBI Taxonomy" id="2692906"/>
    <lineage>
        <taxon>Bacteria</taxon>
        <taxon>Bacillati</taxon>
        <taxon>Cyanobacteriota</taxon>
        <taxon>Cyanophyceae</taxon>
        <taxon>Nostocales</taxon>
        <taxon>Nostocaceae</taxon>
        <taxon>Nostoc</taxon>
    </lineage>
</organism>
<dbReference type="EMBL" id="JACJTE010000006">
    <property type="protein sequence ID" value="MBD2560518.1"/>
    <property type="molecule type" value="Genomic_DNA"/>
</dbReference>
<sequence>MTHSRSVSQRCFRQRVETITDPNFIVHNAEPHDCTADSTSQVEVSVNGLLSTGGIEILFWEY</sequence>
<comment type="caution">
    <text evidence="1">The sequence shown here is derived from an EMBL/GenBank/DDBJ whole genome shotgun (WGS) entry which is preliminary data.</text>
</comment>
<keyword evidence="2" id="KW-1185">Reference proteome</keyword>
<gene>
    <name evidence="1" type="ORF">H6G95_07780</name>
</gene>
<evidence type="ECO:0000313" key="1">
    <source>
        <dbReference type="EMBL" id="MBD2560518.1"/>
    </source>
</evidence>
<proteinExistence type="predicted"/>
<dbReference type="RefSeq" id="WP_190897610.1">
    <property type="nucleotide sequence ID" value="NZ_JACJTE010000006.1"/>
</dbReference>
<reference evidence="1 2" key="1">
    <citation type="journal article" date="2020" name="ISME J.">
        <title>Comparative genomics reveals insights into cyanobacterial evolution and habitat adaptation.</title>
        <authorList>
            <person name="Chen M.Y."/>
            <person name="Teng W.K."/>
            <person name="Zhao L."/>
            <person name="Hu C.X."/>
            <person name="Zhou Y.K."/>
            <person name="Han B.P."/>
            <person name="Song L.R."/>
            <person name="Shu W.S."/>
        </authorList>
    </citation>
    <scope>NUCLEOTIDE SEQUENCE [LARGE SCALE GENOMIC DNA]</scope>
    <source>
        <strain evidence="1 2">FACHB-391</strain>
    </source>
</reference>
<protein>
    <submittedName>
        <fullName evidence="1">Uncharacterized protein</fullName>
    </submittedName>
</protein>
<accession>A0ABR8ERE6</accession>
<dbReference type="Proteomes" id="UP000604661">
    <property type="component" value="Unassembled WGS sequence"/>
</dbReference>
<name>A0ABR8ERE6_NOSLI</name>
<evidence type="ECO:0000313" key="2">
    <source>
        <dbReference type="Proteomes" id="UP000604661"/>
    </source>
</evidence>